<keyword evidence="3" id="KW-1185">Reference proteome</keyword>
<evidence type="ECO:0000313" key="2">
    <source>
        <dbReference type="EMBL" id="SCX90492.1"/>
    </source>
</evidence>
<proteinExistence type="predicted"/>
<evidence type="ECO:0000313" key="3">
    <source>
        <dbReference type="Proteomes" id="UP000198538"/>
    </source>
</evidence>
<organism evidence="2 3">
    <name type="scientific">Paenibacillus polysaccharolyticus</name>
    <dbReference type="NCBI Taxonomy" id="582692"/>
    <lineage>
        <taxon>Bacteria</taxon>
        <taxon>Bacillati</taxon>
        <taxon>Bacillota</taxon>
        <taxon>Bacilli</taxon>
        <taxon>Bacillales</taxon>
        <taxon>Paenibacillaceae</taxon>
        <taxon>Paenibacillus</taxon>
    </lineage>
</organism>
<dbReference type="EMBL" id="FMVM01000001">
    <property type="protein sequence ID" value="SCX90492.1"/>
    <property type="molecule type" value="Genomic_DNA"/>
</dbReference>
<protein>
    <submittedName>
        <fullName evidence="2">Uncharacterized protein</fullName>
    </submittedName>
</protein>
<dbReference type="RefSeq" id="WP_090915425.1">
    <property type="nucleotide sequence ID" value="NZ_FMVM01000001.1"/>
</dbReference>
<name>A0A1G5BJV4_9BACL</name>
<evidence type="ECO:0000256" key="1">
    <source>
        <dbReference type="SAM" id="MobiDB-lite"/>
    </source>
</evidence>
<gene>
    <name evidence="2" type="ORF">SAMN05720606_101407</name>
</gene>
<feature type="region of interest" description="Disordered" evidence="1">
    <location>
        <begin position="1"/>
        <end position="30"/>
    </location>
</feature>
<accession>A0A1G5BJV4</accession>
<dbReference type="AlphaFoldDB" id="A0A1G5BJV4"/>
<dbReference type="Proteomes" id="UP000198538">
    <property type="component" value="Unassembled WGS sequence"/>
</dbReference>
<sequence>MARTQTQKALRKAERSGQWTPEQSRRVNGNYGALSQHVRLTPTKHEKLQKVKHKKQIIQDGGASFYFIFGASRSGKGDECVRGCKETYGDVWK</sequence>
<reference evidence="3" key="1">
    <citation type="submission" date="2016-10" db="EMBL/GenBank/DDBJ databases">
        <authorList>
            <person name="Varghese N."/>
            <person name="Submissions S."/>
        </authorList>
    </citation>
    <scope>NUCLEOTIDE SEQUENCE [LARGE SCALE GENOMIC DNA]</scope>
    <source>
        <strain evidence="3">BL9</strain>
    </source>
</reference>